<evidence type="ECO:0000256" key="5">
    <source>
        <dbReference type="SAM" id="Coils"/>
    </source>
</evidence>
<sequence>MDIFLLGTSISLSAYLPRFLFDSKMEQATLFLSMGLSLALFSLTLLEAMPKSTLMLLNSESSLRNSYWLLLSALSIHILVVLPSLAGASVAESFGDFFLPINRDRDDCKYPLLNWRKLPWWIRFLVGLIQIVFRGIHRTICLFGGKWGSSSGTSSDLVMTIHDEKELHLSTTSSSDTFADGSLVTPSPSRRASSIVSLTSPLNSNNIRRLQERRNVLLTMGCLTGIVTILIALSTIGPMIVQPPAERETTTLSRIISWLCAVGLLLSSLLNGFGSVSLPFTYLSGIFLKPVRQETVTKMSSELRSMQEALAKKRMTVKELSVEIASPTSNSTTTTASRSSGVSINGGRSSMLAFGSLGFGKNNTSHTFSDIKEDIKNRRQILQTEIEFLEDLIRETSLDIEEMKHSQSMAVAARTNTGRLKSWIGIVFSMILLLRLLNAGFSIWTSSTTWNVNTLQKMSRNDIVTTALLWLTGRDYISQKRYTMLSQMVSLGLTAVLSFSQVRMFLRTVAVVNRRLSSFWKKCWCGAAGAPGSGGKVDSRDFSVSFHSQVISGFLGCYSVACIVLIKMMLPTKFSDSFSAALGESDIFTIHSSMVNVVFFFSAVISTSILGMLLGIQRQNNLRHAAATADKAYYGPDV</sequence>
<evidence type="ECO:0000313" key="9">
    <source>
        <dbReference type="EMBL" id="KAG7350825.1"/>
    </source>
</evidence>
<gene>
    <name evidence="9" type="ORF">IV203_010185</name>
</gene>
<dbReference type="EMBL" id="JAGRRH010000018">
    <property type="protein sequence ID" value="KAG7350825.1"/>
    <property type="molecule type" value="Genomic_DNA"/>
</dbReference>
<reference evidence="9" key="2">
    <citation type="submission" date="2021-04" db="EMBL/GenBank/DDBJ databases">
        <authorList>
            <person name="Podell S."/>
        </authorList>
    </citation>
    <scope>NUCLEOTIDE SEQUENCE</scope>
    <source>
        <strain evidence="9">Hildebrandi</strain>
    </source>
</reference>
<evidence type="ECO:0000256" key="1">
    <source>
        <dbReference type="ARBA" id="ARBA00004141"/>
    </source>
</evidence>
<dbReference type="InterPro" id="IPR015672">
    <property type="entry name" value="GPHR/GTG"/>
</dbReference>
<name>A0A9K3KVM8_9STRA</name>
<dbReference type="AlphaFoldDB" id="A0A9K3KVM8"/>
<keyword evidence="9" id="KW-0675">Receptor</keyword>
<dbReference type="Pfam" id="PF12537">
    <property type="entry name" value="GPHR_N"/>
    <property type="match status" value="1"/>
</dbReference>
<feature type="transmembrane region" description="Helical" evidence="6">
    <location>
        <begin position="216"/>
        <end position="236"/>
    </location>
</feature>
<evidence type="ECO:0000256" key="3">
    <source>
        <dbReference type="ARBA" id="ARBA00022989"/>
    </source>
</evidence>
<proteinExistence type="predicted"/>
<feature type="transmembrane region" description="Helical" evidence="6">
    <location>
        <begin position="120"/>
        <end position="136"/>
    </location>
</feature>
<accession>A0A9K3KVM8</accession>
<feature type="transmembrane region" description="Helical" evidence="6">
    <location>
        <begin position="67"/>
        <end position="90"/>
    </location>
</feature>
<comment type="subcellular location">
    <subcellularLocation>
        <location evidence="1">Membrane</location>
        <topology evidence="1">Multi-pass membrane protein</topology>
    </subcellularLocation>
</comment>
<keyword evidence="3 6" id="KW-1133">Transmembrane helix</keyword>
<feature type="transmembrane region" description="Helical" evidence="6">
    <location>
        <begin position="28"/>
        <end position="46"/>
    </location>
</feature>
<evidence type="ECO:0000256" key="2">
    <source>
        <dbReference type="ARBA" id="ARBA00022692"/>
    </source>
</evidence>
<keyword evidence="5" id="KW-0175">Coiled coil</keyword>
<evidence type="ECO:0000313" key="10">
    <source>
        <dbReference type="Proteomes" id="UP000693970"/>
    </source>
</evidence>
<protein>
    <submittedName>
        <fullName evidence="9">Abscisic acid G-protein coupled receptor</fullName>
    </submittedName>
</protein>
<keyword evidence="4 6" id="KW-0472">Membrane</keyword>
<keyword evidence="10" id="KW-1185">Reference proteome</keyword>
<dbReference type="Proteomes" id="UP000693970">
    <property type="component" value="Unassembled WGS sequence"/>
</dbReference>
<dbReference type="InterPro" id="IPR025969">
    <property type="entry name" value="ABA_GPCR_dom"/>
</dbReference>
<dbReference type="PANTHER" id="PTHR15948:SF0">
    <property type="entry name" value="GOLGI PH REGULATOR A-RELATED"/>
    <property type="match status" value="1"/>
</dbReference>
<feature type="transmembrane region" description="Helical" evidence="6">
    <location>
        <begin position="550"/>
        <end position="570"/>
    </location>
</feature>
<evidence type="ECO:0000256" key="4">
    <source>
        <dbReference type="ARBA" id="ARBA00023136"/>
    </source>
</evidence>
<reference evidence="9" key="1">
    <citation type="journal article" date="2021" name="Sci. Rep.">
        <title>Diploid genomic architecture of Nitzschia inconspicua, an elite biomass production diatom.</title>
        <authorList>
            <person name="Oliver A."/>
            <person name="Podell S."/>
            <person name="Pinowska A."/>
            <person name="Traller J.C."/>
            <person name="Smith S.R."/>
            <person name="McClure R."/>
            <person name="Beliaev A."/>
            <person name="Bohutskyi P."/>
            <person name="Hill E.A."/>
            <person name="Rabines A."/>
            <person name="Zheng H."/>
            <person name="Allen L.Z."/>
            <person name="Kuo A."/>
            <person name="Grigoriev I.V."/>
            <person name="Allen A.E."/>
            <person name="Hazlebeck D."/>
            <person name="Allen E.E."/>
        </authorList>
    </citation>
    <scope>NUCLEOTIDE SEQUENCE</scope>
    <source>
        <strain evidence="9">Hildebrandi</strain>
    </source>
</reference>
<feature type="transmembrane region" description="Helical" evidence="6">
    <location>
        <begin position="256"/>
        <end position="283"/>
    </location>
</feature>
<evidence type="ECO:0000259" key="7">
    <source>
        <dbReference type="Pfam" id="PF12430"/>
    </source>
</evidence>
<feature type="transmembrane region" description="Helical" evidence="6">
    <location>
        <begin position="423"/>
        <end position="444"/>
    </location>
</feature>
<feature type="transmembrane region" description="Helical" evidence="6">
    <location>
        <begin position="484"/>
        <end position="506"/>
    </location>
</feature>
<feature type="domain" description="Abscisic acid G-protein coupled receptor-like" evidence="7">
    <location>
        <begin position="413"/>
        <end position="609"/>
    </location>
</feature>
<dbReference type="OrthoDB" id="264392at2759"/>
<comment type="caution">
    <text evidence="9">The sequence shown here is derived from an EMBL/GenBank/DDBJ whole genome shotgun (WGS) entry which is preliminary data.</text>
</comment>
<organism evidence="9 10">
    <name type="scientific">Nitzschia inconspicua</name>
    <dbReference type="NCBI Taxonomy" id="303405"/>
    <lineage>
        <taxon>Eukaryota</taxon>
        <taxon>Sar</taxon>
        <taxon>Stramenopiles</taxon>
        <taxon>Ochrophyta</taxon>
        <taxon>Bacillariophyta</taxon>
        <taxon>Bacillariophyceae</taxon>
        <taxon>Bacillariophycidae</taxon>
        <taxon>Bacillariales</taxon>
        <taxon>Bacillariaceae</taxon>
        <taxon>Nitzschia</taxon>
    </lineage>
</organism>
<dbReference type="Pfam" id="PF12430">
    <property type="entry name" value="ABA_GPCR"/>
    <property type="match status" value="1"/>
</dbReference>
<evidence type="ECO:0000256" key="6">
    <source>
        <dbReference type="SAM" id="Phobius"/>
    </source>
</evidence>
<feature type="transmembrane region" description="Helical" evidence="6">
    <location>
        <begin position="590"/>
        <end position="614"/>
    </location>
</feature>
<feature type="coiled-coil region" evidence="5">
    <location>
        <begin position="372"/>
        <end position="406"/>
    </location>
</feature>
<dbReference type="InterPro" id="IPR022535">
    <property type="entry name" value="Golgi_pH-regulator_cons_dom"/>
</dbReference>
<dbReference type="PANTHER" id="PTHR15948">
    <property type="entry name" value="G-PROTEIN COUPLED RECEPTOR 89-RELATED"/>
    <property type="match status" value="1"/>
</dbReference>
<evidence type="ECO:0000259" key="8">
    <source>
        <dbReference type="Pfam" id="PF12537"/>
    </source>
</evidence>
<keyword evidence="2 6" id="KW-0812">Transmembrane</keyword>
<dbReference type="GO" id="GO:0016020">
    <property type="term" value="C:membrane"/>
    <property type="evidence" value="ECO:0007669"/>
    <property type="project" value="UniProtKB-SubCell"/>
</dbReference>
<feature type="domain" description="Golgi pH regulator conserved" evidence="8">
    <location>
        <begin position="251"/>
        <end position="314"/>
    </location>
</feature>